<dbReference type="RefSeq" id="WP_330937540.1">
    <property type="nucleotide sequence ID" value="NZ_JAZGJU010000064.1"/>
</dbReference>
<reference evidence="1 2" key="1">
    <citation type="submission" date="2024-01" db="EMBL/GenBank/DDBJ databases">
        <title>Whole genome of Chryseobacterium arthrosphaerae NNCa 2741.</title>
        <authorList>
            <person name="Boriskina E.V."/>
            <person name="Gordinskaya N.A."/>
            <person name="Kropotov V.S."/>
            <person name="Alekseeva A.E."/>
            <person name="Makhova M.A."/>
            <person name="Kryazhev D.V."/>
            <person name="Shkurkina I.S."/>
        </authorList>
    </citation>
    <scope>NUCLEOTIDE SEQUENCE [LARGE SCALE GENOMIC DNA]</scope>
    <source>
        <strain evidence="1 2">NNCa 2741</strain>
    </source>
</reference>
<comment type="caution">
    <text evidence="1">The sequence shown here is derived from an EMBL/GenBank/DDBJ whole genome shotgun (WGS) entry which is preliminary data.</text>
</comment>
<evidence type="ECO:0000313" key="1">
    <source>
        <dbReference type="EMBL" id="MEE6129900.1"/>
    </source>
</evidence>
<sequence>MKELEDMTNPQNAQYFGHKEPYPLEVNDYHRFLIPNYKNEVESEDLSLFLVGNNEVQIDCEFGISNGKLFRITFICHEEIQGHFEIRNSTGNTLYYSNCVKFMDSTDHDGRKFIRVATRCTYNRNLFSYADGQHDWLITNLPAYCLGEFEMDEDITLERSGDLASSEITGSWYEENVKYRILAQGNNNILTFIAVHSVNNDFYIDGTKRTRKEKPEVTDNTNEVIMKFSYQKDKNGLNIILDESEILSDAVKYILTNDLKTVMYGIDENTGIEAKVKN</sequence>
<accession>A0ABU7R5J1</accession>
<evidence type="ECO:0000313" key="2">
    <source>
        <dbReference type="Proteomes" id="UP001350005"/>
    </source>
</evidence>
<dbReference type="EMBL" id="JAZGJU010000064">
    <property type="protein sequence ID" value="MEE6129900.1"/>
    <property type="molecule type" value="Genomic_DNA"/>
</dbReference>
<protein>
    <submittedName>
        <fullName evidence="1">Uncharacterized protein</fullName>
    </submittedName>
</protein>
<keyword evidence="2" id="KW-1185">Reference proteome</keyword>
<organism evidence="1 2">
    <name type="scientific">Chryseobacterium arthrosphaerae</name>
    <dbReference type="NCBI Taxonomy" id="651561"/>
    <lineage>
        <taxon>Bacteria</taxon>
        <taxon>Pseudomonadati</taxon>
        <taxon>Bacteroidota</taxon>
        <taxon>Flavobacteriia</taxon>
        <taxon>Flavobacteriales</taxon>
        <taxon>Weeksellaceae</taxon>
        <taxon>Chryseobacterium group</taxon>
        <taxon>Chryseobacterium</taxon>
    </lineage>
</organism>
<dbReference type="Proteomes" id="UP001350005">
    <property type="component" value="Unassembled WGS sequence"/>
</dbReference>
<proteinExistence type="predicted"/>
<name>A0ABU7R5J1_9FLAO</name>
<gene>
    <name evidence="1" type="ORF">V2E39_21050</name>
</gene>